<feature type="region of interest" description="Disordered" evidence="1">
    <location>
        <begin position="1"/>
        <end position="24"/>
    </location>
</feature>
<dbReference type="PANTHER" id="PTHR19959">
    <property type="entry name" value="KINESIN LIGHT CHAIN"/>
    <property type="match status" value="1"/>
</dbReference>
<dbReference type="Proteomes" id="UP000307440">
    <property type="component" value="Unassembled WGS sequence"/>
</dbReference>
<reference evidence="3 4" key="1">
    <citation type="journal article" date="2019" name="Nat. Ecol. Evol.">
        <title>Megaphylogeny resolves global patterns of mushroom evolution.</title>
        <authorList>
            <person name="Varga T."/>
            <person name="Krizsan K."/>
            <person name="Foldi C."/>
            <person name="Dima B."/>
            <person name="Sanchez-Garcia M."/>
            <person name="Sanchez-Ramirez S."/>
            <person name="Szollosi G.J."/>
            <person name="Szarkandi J.G."/>
            <person name="Papp V."/>
            <person name="Albert L."/>
            <person name="Andreopoulos W."/>
            <person name="Angelini C."/>
            <person name="Antonin V."/>
            <person name="Barry K.W."/>
            <person name="Bougher N.L."/>
            <person name="Buchanan P."/>
            <person name="Buyck B."/>
            <person name="Bense V."/>
            <person name="Catcheside P."/>
            <person name="Chovatia M."/>
            <person name="Cooper J."/>
            <person name="Damon W."/>
            <person name="Desjardin D."/>
            <person name="Finy P."/>
            <person name="Geml J."/>
            <person name="Haridas S."/>
            <person name="Hughes K."/>
            <person name="Justo A."/>
            <person name="Karasinski D."/>
            <person name="Kautmanova I."/>
            <person name="Kiss B."/>
            <person name="Kocsube S."/>
            <person name="Kotiranta H."/>
            <person name="LaButti K.M."/>
            <person name="Lechner B.E."/>
            <person name="Liimatainen K."/>
            <person name="Lipzen A."/>
            <person name="Lukacs Z."/>
            <person name="Mihaltcheva S."/>
            <person name="Morgado L.N."/>
            <person name="Niskanen T."/>
            <person name="Noordeloos M.E."/>
            <person name="Ohm R.A."/>
            <person name="Ortiz-Santana B."/>
            <person name="Ovrebo C."/>
            <person name="Racz N."/>
            <person name="Riley R."/>
            <person name="Savchenko A."/>
            <person name="Shiryaev A."/>
            <person name="Soop K."/>
            <person name="Spirin V."/>
            <person name="Szebenyi C."/>
            <person name="Tomsovsky M."/>
            <person name="Tulloss R.E."/>
            <person name="Uehling J."/>
            <person name="Grigoriev I.V."/>
            <person name="Vagvolgyi C."/>
            <person name="Papp T."/>
            <person name="Martin F.M."/>
            <person name="Miettinen O."/>
            <person name="Hibbett D.S."/>
            <person name="Nagy L.G."/>
        </authorList>
    </citation>
    <scope>NUCLEOTIDE SEQUENCE [LARGE SCALE GENOMIC DNA]</scope>
    <source>
        <strain evidence="3 4">CBS 121175</strain>
    </source>
</reference>
<gene>
    <name evidence="3" type="ORF">FA15DRAFT_681771</name>
</gene>
<feature type="domain" description="CHAT" evidence="2">
    <location>
        <begin position="669"/>
        <end position="909"/>
    </location>
</feature>
<evidence type="ECO:0000313" key="3">
    <source>
        <dbReference type="EMBL" id="TFK22228.1"/>
    </source>
</evidence>
<dbReference type="AlphaFoldDB" id="A0A5C3L1X9"/>
<name>A0A5C3L1X9_COPMA</name>
<sequence length="910" mass="100691">MHLPAQRSAGSEPSPHPNRSSSLNNLANALSTRFSKEGNIDDLDQCVSLYRESLDLMPAPHPSRSSCLNNLAVALCTRFEEMGNSEDLEECLEECISLHSEALDLRVAPHPEGSGTLNNMASAFLTRFECQGDFADLDQCIAFYEESLSLRPALHPSRSESLTNLATALSTRFEEKGNSLLTRYEQKGDFEDSNQGVALYRKSLDLTPGLHPERSAALNNLASSLSTRFGHRRNFEDLKECISLYSESLTLRPAPHPNRRSSLNNLANALFVRFEQKGTFEDLDQCISFYRESLNLTSENHADRSMSLGNLSNALITLFERKGDVQTLDLMPAPHPNRSLVLSNPGSALHVEFTHSGNDESLRSVLDLEEQAAKYETGSLLNPLRFSAIWASRCLKHRPDASVSAYAHAIRLLPLLSSLDMTLAQRQNVLLHARDLASQAVHCTIASRDLESAIVHIWSQALQLRSPLDRLESLNTSVAQELRIISRRLEISSYTSMAGSHIPSSESAYSLSQRREQILKEIREMDGLADFLLPPSFASLRTAALNGPIVFLNATESSCNALIMHPGGSLTHVPLPKVKYDALDQMQIAVQQLAQGHSVNPTSLETIEESLRHGDALRKPTRMDPMSGRTVNDDFKSILEAMWVAIVEPVVIALQLTKTTVPPRVWWCVYSTNGEGQSLLDYAVSSYCYTPQDLISDSANLKPDFTFLAVMEPEGNGSGARPLPKTLEELDRIREHIPSAQNLLQRVGSRSIPISNETILNDIRRSSIVHFGCHGDQHPTNPLESCLLLSDGPLTMSTIIRECQTSNASLAYLSACQTAKGDEGQPDEGLTLAATMMFAGFRGVVGTMWSIYDVDAPIVADVFYRYLFRHGIEIAPNTRDAAYGLHLAVQELRRLGRPFANWVPFVHYGT</sequence>
<dbReference type="InterPro" id="IPR024983">
    <property type="entry name" value="CHAT_dom"/>
</dbReference>
<dbReference type="Pfam" id="PF13374">
    <property type="entry name" value="TPR_10"/>
    <property type="match status" value="2"/>
</dbReference>
<dbReference type="InterPro" id="IPR011990">
    <property type="entry name" value="TPR-like_helical_dom_sf"/>
</dbReference>
<dbReference type="Pfam" id="PF12770">
    <property type="entry name" value="CHAT"/>
    <property type="match status" value="1"/>
</dbReference>
<dbReference type="STRING" id="230819.A0A5C3L1X9"/>
<evidence type="ECO:0000256" key="1">
    <source>
        <dbReference type="SAM" id="MobiDB-lite"/>
    </source>
</evidence>
<proteinExistence type="predicted"/>
<dbReference type="SUPFAM" id="SSF48452">
    <property type="entry name" value="TPR-like"/>
    <property type="match status" value="1"/>
</dbReference>
<dbReference type="Gene3D" id="1.25.40.10">
    <property type="entry name" value="Tetratricopeptide repeat domain"/>
    <property type="match status" value="2"/>
</dbReference>
<evidence type="ECO:0000313" key="4">
    <source>
        <dbReference type="Proteomes" id="UP000307440"/>
    </source>
</evidence>
<dbReference type="EMBL" id="ML210246">
    <property type="protein sequence ID" value="TFK22228.1"/>
    <property type="molecule type" value="Genomic_DNA"/>
</dbReference>
<accession>A0A5C3L1X9</accession>
<dbReference type="PANTHER" id="PTHR19959:SF119">
    <property type="entry name" value="FUNGAL LIPASE-LIKE DOMAIN-CONTAINING PROTEIN"/>
    <property type="match status" value="1"/>
</dbReference>
<protein>
    <recommendedName>
        <fullName evidence="2">CHAT domain-containing protein</fullName>
    </recommendedName>
</protein>
<evidence type="ECO:0000259" key="2">
    <source>
        <dbReference type="Pfam" id="PF12770"/>
    </source>
</evidence>
<dbReference type="OrthoDB" id="3261813at2759"/>
<keyword evidence="4" id="KW-1185">Reference proteome</keyword>
<organism evidence="3 4">
    <name type="scientific">Coprinopsis marcescibilis</name>
    <name type="common">Agaric fungus</name>
    <name type="synonym">Psathyrella marcescibilis</name>
    <dbReference type="NCBI Taxonomy" id="230819"/>
    <lineage>
        <taxon>Eukaryota</taxon>
        <taxon>Fungi</taxon>
        <taxon>Dikarya</taxon>
        <taxon>Basidiomycota</taxon>
        <taxon>Agaricomycotina</taxon>
        <taxon>Agaricomycetes</taxon>
        <taxon>Agaricomycetidae</taxon>
        <taxon>Agaricales</taxon>
        <taxon>Agaricineae</taxon>
        <taxon>Psathyrellaceae</taxon>
        <taxon>Coprinopsis</taxon>
    </lineage>
</organism>